<gene>
    <name evidence="1" type="ORF">ODY93_13060</name>
</gene>
<dbReference type="EMBL" id="JAOTLW010000013">
    <property type="protein sequence ID" value="MDI5832501.1"/>
    <property type="molecule type" value="Genomic_DNA"/>
</dbReference>
<reference evidence="1 2" key="1">
    <citation type="submission" date="2022-09" db="EMBL/GenBank/DDBJ databases">
        <title>The outer-membrane cytochrome OmcA is essential for infection of Shewanella oneidensis by a zebrafish-associated bacteriophage.</title>
        <authorList>
            <person name="Grenfell A.W."/>
            <person name="Intile P."/>
            <person name="Mcfarlane J."/>
            <person name="Leung D."/>
            <person name="Abdalla K."/>
            <person name="Wold M."/>
            <person name="Kees E."/>
            <person name="Gralnick J."/>
        </authorList>
    </citation>
    <scope>NUCLEOTIDE SEQUENCE [LARGE SCALE GENOMIC DNA]</scope>
    <source>
        <strain evidence="1 2">NF-5</strain>
    </source>
</reference>
<keyword evidence="2" id="KW-1185">Reference proteome</keyword>
<name>A0ABT6UDP0_9GAMM</name>
<dbReference type="Proteomes" id="UP001159075">
    <property type="component" value="Unassembled WGS sequence"/>
</dbReference>
<dbReference type="RefSeq" id="WP_282679466.1">
    <property type="nucleotide sequence ID" value="NZ_CP106875.1"/>
</dbReference>
<accession>A0ABT6UDP0</accession>
<sequence>MKRIEAAKKIEQSVVDTYNVGNSILKTAELCQTTESYVKKIVKKHGIARNGSKACSTGSVKKKAEFNHNDTVYSGKMDKAESTPITNALKLFKKVAA</sequence>
<evidence type="ECO:0000313" key="2">
    <source>
        <dbReference type="Proteomes" id="UP001159075"/>
    </source>
</evidence>
<comment type="caution">
    <text evidence="1">The sequence shown here is derived from an EMBL/GenBank/DDBJ whole genome shotgun (WGS) entry which is preliminary data.</text>
</comment>
<protein>
    <submittedName>
        <fullName evidence="1">Uncharacterized protein</fullName>
    </submittedName>
</protein>
<organism evidence="1 2">
    <name type="scientific">Shewanella xiamenensis</name>
    <dbReference type="NCBI Taxonomy" id="332186"/>
    <lineage>
        <taxon>Bacteria</taxon>
        <taxon>Pseudomonadati</taxon>
        <taxon>Pseudomonadota</taxon>
        <taxon>Gammaproteobacteria</taxon>
        <taxon>Alteromonadales</taxon>
        <taxon>Shewanellaceae</taxon>
        <taxon>Shewanella</taxon>
    </lineage>
</organism>
<evidence type="ECO:0000313" key="1">
    <source>
        <dbReference type="EMBL" id="MDI5832501.1"/>
    </source>
</evidence>
<proteinExistence type="predicted"/>